<comment type="caution">
    <text evidence="2">The sequence shown here is derived from an EMBL/GenBank/DDBJ whole genome shotgun (WGS) entry which is preliminary data.</text>
</comment>
<evidence type="ECO:0000313" key="2">
    <source>
        <dbReference type="EMBL" id="KAG5323904.1"/>
    </source>
</evidence>
<feature type="non-terminal residue" evidence="2">
    <location>
        <position position="334"/>
    </location>
</feature>
<keyword evidence="3" id="KW-1185">Reference proteome</keyword>
<dbReference type="Gene3D" id="3.30.70.380">
    <property type="entry name" value="Ferrodoxin-fold anticodon-binding domain"/>
    <property type="match status" value="1"/>
</dbReference>
<accession>A0A836EXQ8</accession>
<sequence length="334" mass="38971">MAMSIFNKNDCVLLVGEGNFSFSAALLRQNLNIELIATCYESGTNQEAAERNVDYLRSNGICILFDVDATKLEEYSSLKSRRFDKIIFNFPHAGGKMRIERNRDLLKDFFVSSERMIKENGQILVTLCNGQGGTPMDEPRRRWDDSWKIVEMAAHGNFILTRIEPFLWQSFRDYIVTGYRSLDKQFHTAGSLTHFFTKGKLPMMHNIAPSNKIHTFKYTVDNITWKDMIKNIQDKLDIKCIHPCSYTFDLTLSTDRDFNTADFYQSLYNYAGSIIDNVDLINCYHSPVDEKIKRTYRINYKSNYIPLYRRRVIELHQNVIANFVEDKFKVTVSR</sequence>
<dbReference type="SUPFAM" id="SSF54991">
    <property type="entry name" value="Anticodon-binding domain of PheRS"/>
    <property type="match status" value="1"/>
</dbReference>
<dbReference type="Pfam" id="PF10354">
    <property type="entry name" value="BMT5-like"/>
    <property type="match status" value="1"/>
</dbReference>
<proteinExistence type="predicted"/>
<dbReference type="GO" id="GO:0005737">
    <property type="term" value="C:cytoplasm"/>
    <property type="evidence" value="ECO:0007669"/>
    <property type="project" value="TreeGrafter"/>
</dbReference>
<reference evidence="2 3" key="1">
    <citation type="submission" date="2020-02" db="EMBL/GenBank/DDBJ databases">
        <title>Relaxed selection underlies rapid genomic changes in the transitions from sociality to social parasitism in ants.</title>
        <authorList>
            <person name="Bi X."/>
        </authorList>
    </citation>
    <scope>NUCLEOTIDE SEQUENCE [LARGE SCALE GENOMIC DNA]</scope>
    <source>
        <strain evidence="2">BGI-DK2014b</strain>
        <tissue evidence="2">Whole body</tissue>
    </source>
</reference>
<feature type="domain" description="25S rRNA (uridine-N(3))-methyltransferase BMT5-like" evidence="1">
    <location>
        <begin position="13"/>
        <end position="175"/>
    </location>
</feature>
<dbReference type="InterPro" id="IPR029063">
    <property type="entry name" value="SAM-dependent_MTases_sf"/>
</dbReference>
<dbReference type="Proteomes" id="UP000670152">
    <property type="component" value="Unassembled WGS sequence"/>
</dbReference>
<gene>
    <name evidence="2" type="primary">Fdxacb1</name>
    <name evidence="2" type="ORF">G6Z77_0012440</name>
</gene>
<dbReference type="GO" id="GO:0070475">
    <property type="term" value="P:rRNA base methylation"/>
    <property type="evidence" value="ECO:0007669"/>
    <property type="project" value="InterPro"/>
</dbReference>
<organism evidence="2 3">
    <name type="scientific">Acromyrmex heyeri</name>
    <dbReference type="NCBI Taxonomy" id="230685"/>
    <lineage>
        <taxon>Eukaryota</taxon>
        <taxon>Metazoa</taxon>
        <taxon>Ecdysozoa</taxon>
        <taxon>Arthropoda</taxon>
        <taxon>Hexapoda</taxon>
        <taxon>Insecta</taxon>
        <taxon>Pterygota</taxon>
        <taxon>Neoptera</taxon>
        <taxon>Endopterygota</taxon>
        <taxon>Hymenoptera</taxon>
        <taxon>Apocrita</taxon>
        <taxon>Aculeata</taxon>
        <taxon>Formicoidea</taxon>
        <taxon>Formicidae</taxon>
        <taxon>Myrmicinae</taxon>
        <taxon>Acromyrmex</taxon>
    </lineage>
</organism>
<protein>
    <submittedName>
        <fullName evidence="2">FDXA1 protein</fullName>
    </submittedName>
</protein>
<dbReference type="OrthoDB" id="347018at2759"/>
<name>A0A836EXQ8_9HYME</name>
<dbReference type="InterPro" id="IPR019446">
    <property type="entry name" value="BMT5-like"/>
</dbReference>
<evidence type="ECO:0000259" key="1">
    <source>
        <dbReference type="Pfam" id="PF10354"/>
    </source>
</evidence>
<dbReference type="PANTHER" id="PTHR11538">
    <property type="entry name" value="PHENYLALANYL-TRNA SYNTHETASE"/>
    <property type="match status" value="1"/>
</dbReference>
<evidence type="ECO:0000313" key="3">
    <source>
        <dbReference type="Proteomes" id="UP000670152"/>
    </source>
</evidence>
<dbReference type="EMBL" id="JAANIB010008274">
    <property type="protein sequence ID" value="KAG5323904.1"/>
    <property type="molecule type" value="Genomic_DNA"/>
</dbReference>
<dbReference type="AlphaFoldDB" id="A0A836EXQ8"/>
<dbReference type="PANTHER" id="PTHR11538:SF26">
    <property type="entry name" value="FERREDOXIN-FOLD ANTICODON-BINDING DOMAIN-CONTAINING PROTEIN 1"/>
    <property type="match status" value="1"/>
</dbReference>
<dbReference type="InterPro" id="IPR036690">
    <property type="entry name" value="Fdx_antiC-bd_sf"/>
</dbReference>
<dbReference type="GO" id="GO:0070042">
    <property type="term" value="F:rRNA (uridine-N3-)-methyltransferase activity"/>
    <property type="evidence" value="ECO:0007669"/>
    <property type="project" value="InterPro"/>
</dbReference>
<feature type="non-terminal residue" evidence="2">
    <location>
        <position position="1"/>
    </location>
</feature>
<dbReference type="SUPFAM" id="SSF53335">
    <property type="entry name" value="S-adenosyl-L-methionine-dependent methyltransferases"/>
    <property type="match status" value="1"/>
</dbReference>